<evidence type="ECO:0000313" key="2">
    <source>
        <dbReference type="Proteomes" id="UP000765509"/>
    </source>
</evidence>
<gene>
    <name evidence="1" type="ORF">O181_118530</name>
</gene>
<dbReference type="Proteomes" id="UP000765509">
    <property type="component" value="Unassembled WGS sequence"/>
</dbReference>
<organism evidence="1 2">
    <name type="scientific">Austropuccinia psidii MF-1</name>
    <dbReference type="NCBI Taxonomy" id="1389203"/>
    <lineage>
        <taxon>Eukaryota</taxon>
        <taxon>Fungi</taxon>
        <taxon>Dikarya</taxon>
        <taxon>Basidiomycota</taxon>
        <taxon>Pucciniomycotina</taxon>
        <taxon>Pucciniomycetes</taxon>
        <taxon>Pucciniales</taxon>
        <taxon>Sphaerophragmiaceae</taxon>
        <taxon>Austropuccinia</taxon>
    </lineage>
</organism>
<dbReference type="EMBL" id="AVOT02103621">
    <property type="protein sequence ID" value="MBW0578815.1"/>
    <property type="molecule type" value="Genomic_DNA"/>
</dbReference>
<dbReference type="AlphaFoldDB" id="A0A9Q3KGK3"/>
<sequence length="132" mass="15204">MQKMTHGGRSPCKHNQPQQSLARIILMRMRLKQIHTDWPQVSMRKQVSVCSQADNPTKKIAVWKTGSKMSSRHMTCRGLKDYHQAIWPVISPQSLVTKCTMFFSAWGIWELHPPWTFNEGLTTTRLGDQVAI</sequence>
<evidence type="ECO:0000313" key="1">
    <source>
        <dbReference type="EMBL" id="MBW0578815.1"/>
    </source>
</evidence>
<accession>A0A9Q3KGK3</accession>
<reference evidence="1" key="1">
    <citation type="submission" date="2021-03" db="EMBL/GenBank/DDBJ databases">
        <title>Draft genome sequence of rust myrtle Austropuccinia psidii MF-1, a brazilian biotype.</title>
        <authorList>
            <person name="Quecine M.C."/>
            <person name="Pachon D.M.R."/>
            <person name="Bonatelli M.L."/>
            <person name="Correr F.H."/>
            <person name="Franceschini L.M."/>
            <person name="Leite T.F."/>
            <person name="Margarido G.R.A."/>
            <person name="Almeida C.A."/>
            <person name="Ferrarezi J.A."/>
            <person name="Labate C.A."/>
        </authorList>
    </citation>
    <scope>NUCLEOTIDE SEQUENCE</scope>
    <source>
        <strain evidence="1">MF-1</strain>
    </source>
</reference>
<protein>
    <submittedName>
        <fullName evidence="1">Uncharacterized protein</fullName>
    </submittedName>
</protein>
<comment type="caution">
    <text evidence="1">The sequence shown here is derived from an EMBL/GenBank/DDBJ whole genome shotgun (WGS) entry which is preliminary data.</text>
</comment>
<proteinExistence type="predicted"/>
<keyword evidence="2" id="KW-1185">Reference proteome</keyword>
<name>A0A9Q3KGK3_9BASI</name>